<feature type="compositionally biased region" description="Basic and acidic residues" evidence="1">
    <location>
        <begin position="485"/>
        <end position="539"/>
    </location>
</feature>
<feature type="compositionally biased region" description="Low complexity" evidence="1">
    <location>
        <begin position="606"/>
        <end position="618"/>
    </location>
</feature>
<dbReference type="GeneID" id="6013777"/>
<feature type="region of interest" description="Disordered" evidence="1">
    <location>
        <begin position="369"/>
        <end position="453"/>
    </location>
</feature>
<feature type="region of interest" description="Disordered" evidence="1">
    <location>
        <begin position="682"/>
        <end position="863"/>
    </location>
</feature>
<proteinExistence type="predicted"/>
<feature type="compositionally biased region" description="Basic and acidic residues" evidence="1">
    <location>
        <begin position="128"/>
        <end position="140"/>
    </location>
</feature>
<feature type="compositionally biased region" description="Polar residues" evidence="1">
    <location>
        <begin position="434"/>
        <end position="448"/>
    </location>
</feature>
<feature type="compositionally biased region" description="Polar residues" evidence="1">
    <location>
        <begin position="579"/>
        <end position="588"/>
    </location>
</feature>
<comment type="caution">
    <text evidence="2">The sequence shown here is derived from an EMBL/GenBank/DDBJ whole genome shotgun (WGS) entry which is preliminary data.</text>
</comment>
<sequence length="863" mass="94166">MRRFVQAFGLKRDKHENPSASKGSLKSLALPFLPSSSPPTPVPLQSSLSHPVHSPTSSSFSTPHLSSASSDPSSHSSGSSSGSASLSIQTPDDDHSPPAPLARSQTKRSWKAWIGGRRSASLKHRDRKDKDTVDDHKLPDWDPLSLPVPPSLLHPTFQSSSLTDVTDDEMHISSVSDFDPSSRHRSAASATYPIPSPSPLAAKHNLRISIKNSLVTSTHGGPFIQPATGPIYPRSCNRSRLLTGRRQSLHSVMLKKRLLRRIDDHIQGLTPLEEASILPFGSKPTPVELVTPSVSEYNDCYPDKTASILSSCPGLRQWICRPCFEDRFVIYLAADGGEILCKPVSSSYAVAALEYSEVLDVMVDPDFELPSDKETISDPPSPPPEPISTIKDTPSVPSLQVVPNPSFNPRRHSHTTIPSPLRIEHSLSDPVMPSTGTSKQLDQPQQETAAKKLTVGVTPVKRVVRFVEDDDDDGVPLHLLRMKKKREERSKFLRQERQRRMREALEQQQRREAEAREAREREQKRLAKEKERKEREQRLYADQIAASRQRSEQARAGAYALSSSSSSSLLVSPLATSANPERNSPRTMPSSYSSPRREPSEFGVHGSSSGGSRPSSRPASTYSVSSEEARSPGSRRNSLTPSMNGSMRGMSHPYPTWSGSSQSLSSVPVMPQLAAFAAANNDMPLLPPTAPFMKQYSNRQSSPGPDSRRGASSSSERRQSSGSLNSLAQSHRNHSSTSLRRESANPASPTPSSPQRSDFRPSNHVRQGSGDSRNSKRSSTSQLRPKPAQSHSAPSVNRGRPAISSFHTNAYSPGSSPWTALPSRSGTIPTAMPVSPYSHSSNRSSTMGGFGPMGHDWRSTLIS</sequence>
<dbReference type="EMBL" id="AACS02000005">
    <property type="protein sequence ID" value="EAU84838.2"/>
    <property type="molecule type" value="Genomic_DNA"/>
</dbReference>
<dbReference type="STRING" id="240176.A8NXN7"/>
<name>A8NXN7_COPC7</name>
<feature type="compositionally biased region" description="Polar residues" evidence="1">
    <location>
        <begin position="837"/>
        <end position="847"/>
    </location>
</feature>
<keyword evidence="3" id="KW-1185">Reference proteome</keyword>
<dbReference type="AlphaFoldDB" id="A8NXN7"/>
<feature type="compositionally biased region" description="Low complexity" evidence="1">
    <location>
        <begin position="701"/>
        <end position="726"/>
    </location>
</feature>
<protein>
    <submittedName>
        <fullName evidence="2">Uncharacterized protein</fullName>
    </submittedName>
</protein>
<dbReference type="OrthoDB" id="3268641at2759"/>
<dbReference type="VEuPathDB" id="FungiDB:CC1G_00357"/>
<feature type="compositionally biased region" description="Polar residues" evidence="1">
    <location>
        <begin position="764"/>
        <end position="795"/>
    </location>
</feature>
<dbReference type="Proteomes" id="UP000001861">
    <property type="component" value="Unassembled WGS sequence"/>
</dbReference>
<reference evidence="2 3" key="1">
    <citation type="journal article" date="2010" name="Proc. Natl. Acad. Sci. U.S.A.">
        <title>Insights into evolution of multicellular fungi from the assembled chromosomes of the mushroom Coprinopsis cinerea (Coprinus cinereus).</title>
        <authorList>
            <person name="Stajich J.E."/>
            <person name="Wilke S.K."/>
            <person name="Ahren D."/>
            <person name="Au C.H."/>
            <person name="Birren B.W."/>
            <person name="Borodovsky M."/>
            <person name="Burns C."/>
            <person name="Canback B."/>
            <person name="Casselton L.A."/>
            <person name="Cheng C.K."/>
            <person name="Deng J."/>
            <person name="Dietrich F.S."/>
            <person name="Fargo D.C."/>
            <person name="Farman M.L."/>
            <person name="Gathman A.C."/>
            <person name="Goldberg J."/>
            <person name="Guigo R."/>
            <person name="Hoegger P.J."/>
            <person name="Hooker J.B."/>
            <person name="Huggins A."/>
            <person name="James T.Y."/>
            <person name="Kamada T."/>
            <person name="Kilaru S."/>
            <person name="Kodira C."/>
            <person name="Kues U."/>
            <person name="Kupfer D."/>
            <person name="Kwan H.S."/>
            <person name="Lomsadze A."/>
            <person name="Li W."/>
            <person name="Lilly W.W."/>
            <person name="Ma L.J."/>
            <person name="Mackey A.J."/>
            <person name="Manning G."/>
            <person name="Martin F."/>
            <person name="Muraguchi H."/>
            <person name="Natvig D.O."/>
            <person name="Palmerini H."/>
            <person name="Ramesh M.A."/>
            <person name="Rehmeyer C.J."/>
            <person name="Roe B.A."/>
            <person name="Shenoy N."/>
            <person name="Stanke M."/>
            <person name="Ter-Hovhannisyan V."/>
            <person name="Tunlid A."/>
            <person name="Velagapudi R."/>
            <person name="Vision T.J."/>
            <person name="Zeng Q."/>
            <person name="Zolan M.E."/>
            <person name="Pukkila P.J."/>
        </authorList>
    </citation>
    <scope>NUCLEOTIDE SEQUENCE [LARGE SCALE GENOMIC DNA]</scope>
    <source>
        <strain evidence="3">Okayama-7 / 130 / ATCC MYA-4618 / FGSC 9003</strain>
    </source>
</reference>
<dbReference type="eggNOG" id="ENOG502SQGF">
    <property type="taxonomic scope" value="Eukaryota"/>
</dbReference>
<dbReference type="HOGENOM" id="CLU_016661_0_0_1"/>
<feature type="compositionally biased region" description="Polar residues" evidence="1">
    <location>
        <begin position="805"/>
        <end position="828"/>
    </location>
</feature>
<dbReference type="OMA" id="WISRPCF"/>
<feature type="compositionally biased region" description="Polar residues" evidence="1">
    <location>
        <begin position="391"/>
        <end position="407"/>
    </location>
</feature>
<evidence type="ECO:0000313" key="3">
    <source>
        <dbReference type="Proteomes" id="UP000001861"/>
    </source>
</evidence>
<organism evidence="2 3">
    <name type="scientific">Coprinopsis cinerea (strain Okayama-7 / 130 / ATCC MYA-4618 / FGSC 9003)</name>
    <name type="common">Inky cap fungus</name>
    <name type="synonym">Hormographiella aspergillata</name>
    <dbReference type="NCBI Taxonomy" id="240176"/>
    <lineage>
        <taxon>Eukaryota</taxon>
        <taxon>Fungi</taxon>
        <taxon>Dikarya</taxon>
        <taxon>Basidiomycota</taxon>
        <taxon>Agaricomycotina</taxon>
        <taxon>Agaricomycetes</taxon>
        <taxon>Agaricomycetidae</taxon>
        <taxon>Agaricales</taxon>
        <taxon>Agaricineae</taxon>
        <taxon>Psathyrellaceae</taxon>
        <taxon>Coprinopsis</taxon>
    </lineage>
</organism>
<feature type="region of interest" description="Disordered" evidence="1">
    <location>
        <begin position="1"/>
        <end position="142"/>
    </location>
</feature>
<dbReference type="RefSeq" id="XP_001837221.2">
    <property type="nucleotide sequence ID" value="XM_001837169.2"/>
</dbReference>
<feature type="region of interest" description="Disordered" evidence="1">
    <location>
        <begin position="484"/>
        <end position="666"/>
    </location>
</feature>
<evidence type="ECO:0000313" key="2">
    <source>
        <dbReference type="EMBL" id="EAU84838.2"/>
    </source>
</evidence>
<dbReference type="InParanoid" id="A8NXN7"/>
<feature type="compositionally biased region" description="Polar residues" evidence="1">
    <location>
        <begin position="727"/>
        <end position="738"/>
    </location>
</feature>
<accession>A8NXN7</accession>
<feature type="compositionally biased region" description="Low complexity" evidence="1">
    <location>
        <begin position="543"/>
        <end position="578"/>
    </location>
</feature>
<gene>
    <name evidence="2" type="ORF">CC1G_00357</name>
</gene>
<dbReference type="KEGG" id="cci:CC1G_00357"/>
<feature type="compositionally biased region" description="Low complexity" evidence="1">
    <location>
        <begin position="43"/>
        <end position="87"/>
    </location>
</feature>
<feature type="compositionally biased region" description="Polar residues" evidence="1">
    <location>
        <begin position="634"/>
        <end position="645"/>
    </location>
</feature>
<feature type="region of interest" description="Disordered" evidence="1">
    <location>
        <begin position="175"/>
        <end position="196"/>
    </location>
</feature>
<evidence type="ECO:0000256" key="1">
    <source>
        <dbReference type="SAM" id="MobiDB-lite"/>
    </source>
</evidence>
<feature type="compositionally biased region" description="Low complexity" evidence="1">
    <location>
        <begin position="19"/>
        <end position="35"/>
    </location>
</feature>